<protein>
    <submittedName>
        <fullName evidence="2">TM2 domain-containing protein</fullName>
    </submittedName>
</protein>
<gene>
    <name evidence="2" type="ORF">PRZ03_07030</name>
</gene>
<organism evidence="2 3">
    <name type="scientific">Roseateles albus</name>
    <dbReference type="NCBI Taxonomy" id="2987525"/>
    <lineage>
        <taxon>Bacteria</taxon>
        <taxon>Pseudomonadati</taxon>
        <taxon>Pseudomonadota</taxon>
        <taxon>Betaproteobacteria</taxon>
        <taxon>Burkholderiales</taxon>
        <taxon>Sphaerotilaceae</taxon>
        <taxon>Roseateles</taxon>
    </lineage>
</organism>
<keyword evidence="1" id="KW-0812">Transmembrane</keyword>
<sequence length="157" mass="17221">MSNINGATPSRYKSKTIAAWTALLLGCFGLHRLYLYGWRDRLAWLHPIPTLAGLYGVQRMELLGQDDRLSWLLIPLLGLMLVNATLCAIVYGLKPDEKWDAQHNPGLAPRPNGWGAVLAVVASLLIGGTCLMATIAFSAQRYFESQVEAETQKPSGP</sequence>
<accession>A0ABT5KBK7</accession>
<dbReference type="RefSeq" id="WP_273599626.1">
    <property type="nucleotide sequence ID" value="NZ_JAQQXT010000003.1"/>
</dbReference>
<evidence type="ECO:0000313" key="3">
    <source>
        <dbReference type="Proteomes" id="UP001221189"/>
    </source>
</evidence>
<comment type="caution">
    <text evidence="2">The sequence shown here is derived from an EMBL/GenBank/DDBJ whole genome shotgun (WGS) entry which is preliminary data.</text>
</comment>
<evidence type="ECO:0000256" key="1">
    <source>
        <dbReference type="SAM" id="Phobius"/>
    </source>
</evidence>
<proteinExistence type="predicted"/>
<evidence type="ECO:0000313" key="2">
    <source>
        <dbReference type="EMBL" id="MDC8771320.1"/>
    </source>
</evidence>
<keyword evidence="3" id="KW-1185">Reference proteome</keyword>
<feature type="transmembrane region" description="Helical" evidence="1">
    <location>
        <begin position="17"/>
        <end position="35"/>
    </location>
</feature>
<keyword evidence="1" id="KW-1133">Transmembrane helix</keyword>
<keyword evidence="1" id="KW-0472">Membrane</keyword>
<reference evidence="2 3" key="1">
    <citation type="submission" date="2022-10" db="EMBL/GenBank/DDBJ databases">
        <title>Paucibacter sp. hw1 Genome sequencing.</title>
        <authorList>
            <person name="Park S."/>
        </authorList>
    </citation>
    <scope>NUCLEOTIDE SEQUENCE [LARGE SCALE GENOMIC DNA]</scope>
    <source>
        <strain evidence="3">hw1</strain>
    </source>
</reference>
<dbReference type="Proteomes" id="UP001221189">
    <property type="component" value="Unassembled WGS sequence"/>
</dbReference>
<dbReference type="EMBL" id="JAQQXT010000003">
    <property type="protein sequence ID" value="MDC8771320.1"/>
    <property type="molecule type" value="Genomic_DNA"/>
</dbReference>
<feature type="transmembrane region" description="Helical" evidence="1">
    <location>
        <begin position="69"/>
        <end position="93"/>
    </location>
</feature>
<name>A0ABT5KBK7_9BURK</name>
<feature type="transmembrane region" description="Helical" evidence="1">
    <location>
        <begin position="113"/>
        <end position="137"/>
    </location>
</feature>